<feature type="domain" description="Autotransporter" evidence="1">
    <location>
        <begin position="2219"/>
        <end position="2539"/>
    </location>
</feature>
<dbReference type="EMBL" id="JAEPRQ010000001">
    <property type="protein sequence ID" value="MBK4214962.1"/>
    <property type="molecule type" value="Genomic_DNA"/>
</dbReference>
<sequence length="2539" mass="263770">MNMKTLPIRVSGRMLAARLLLTTALVGLSPLMLPGEVFGQATRYFDNVSGGGLNPTDGPWSMLDPVWANSGGGGHQALEEGDTGVFDRWSGSTPITVTVGGIVLPGELRAESNGFTLTGGQIGEAGRALTFSAYNNVTFNVNSKLAGNVTIDDNGTNFDNGTIVFGAADSAIESLHVKDDTNLNIVAGAITTGTLTNEGDVNLSGSHTGNVENQNELILDGATITGELVNNTGSDLIARNANTVLGPVVNWGRLYNDGASDASLEVTGGNTFTNHGDIVWSGGGTLLIKAAELDLRHGGTVDSSAAKLEGLISNRGVLRYTTAGSALTHGLDNYVSGQTVVSSDLNANNNDIRNTGSFLIDTNGQVNSVRFLNRTVNSVSGDLLLRGELAGALQNEEDAQVEMDGGVITGTVENHGDLFGEGTITGSLDNASTGVLRVNEDQSVGEIDNQGEILFQNDSTLTLTQGNLANSGKLHVSGDILSTGGGQVQNLANGVIALNGGDIEAEVVNSSGGRVVLREDTRVDGDFRNEGTLDKNVLGEVTIDVSGHDFYNSHELLSSGSGQLHIQANNIYLQAGTVHSSAVKLDGRVVNSGDLNYNSETVLSDDLVNEAGGAINVQSNLNADFNAINNAGAFNIEANRHVYNVSQFDNSGVLVVRDGATITTGTMTNAANGRLTVYGTINNALTNELDGTVALAGGRVNGAFNNAGNLTGEGRIDGILSNTKNVTVRGDFDVNAVENEGAIHVIDQGELILRNDELVNRGLLKVDGIVRGYDQDSVLKIENVENARLQLNGARIRADVTNALGGNVSLVAGSRVDGNFTNDGRLTLDGSASSTDLDNLDVRGSVFTNNGEILKTGTGEFRILADELRLNNGTVTSSVVTLVGKIVNSAGLQFDTASELFGELQTRQGGTTTISAVLDARNHVISNAGSTVVKQGHAIVDAARIDNSNLFTVEAQGEVTTGRLINAENGDLRLRGTVNGRIENAANASVTLGGGTVNGVVLNAGELTGNGVIGGRLENYGTVLVDGTGTLQVAGLLNNEIVEVATGATLRTDTGIDNHGTFIANGAIRIDGTGSKFVNRNNALLELNGGALTGTVLNQEGGRVNINADTTVMGSFENDGDLRSPVTVPVKLEMLGGGDFVNTGTIIADTQLTIIADRIMLKEGDVFGSNIFFEGDLFNSGNLIYEVDSSLSNNIGNLRNGKLRITANVDGKDFSIDNDGEMFVGRNLNSNSVGNLHNVAELTNSYKVLIDEDASVEADVIQNTGSGVMTIRGDLEGAVSNAGQGKIDLDGGTITGTVTNDALLEGAGTIAGQVANTGRINVTGDMTITDLQNDGQLNVGSGKLTSGQPIVNNGTARIAGTVQGTISNQSGGLVNLEEGIIVGDLENANQVNARGRVTGVVTNNGTLATTGTLDVGRLVNNATSTVREQDELIARNGVDNTGTLNLDGDLTGALRNAANGKVTLGADSKISGSVTNAGNLQGHTQLNGNLNNSGVARISGTTGVIENSGTLRTEGNLTASSVNNSKTVVIANGDSLTTQNGLDNTGTVIVRGDLTTLGDDAQVTNRDQATLALDGASVYSRVVNEAGGLIDIRSSSTIYGDLVNRGDIDMTKKADDVRLRVYDGTFTNSGEVKVTGGGFLTIEADNIALEEGSVIDNERVDLIGSVANNGDLVYRRDATLTGDLRNNEDGAVVIRAEVDGQDGDTRHSVINSGSFQIGGTTGPTGQLVNVERLENSGNFTIHGGSRAEAEDALNRDGGRMTIAGTLVAPLSNRADSTVSLEGGRIEGDVDNAGNLTGDGHITGSLLNSGTTSVVTGQRLAVTGGVTNNQALNVAGTLDAQVTNNGTLRGGGEISRSVSNSGNMIWTGVIAGDLVNDGNAQVQNTIGGDVTNRGVFALTGDLRVDGAVLNSAAGGNRNDAMTIGAGRVLTAAGGVTNESRASLVNEGRIVGNIDNRGNYTQTGTLDGSLTSQGNSSLSGRVTGNVDYLSGRMDLAEGMTIGGDLNLRNNYSLARDRSITATRTVVATNTAFDLAGTVNGDLRNVGNVNVSGATANVSGRLTNTGVVDLTGNRGTGDELRVNSLAGNGKYHLNVDLRDMTADRITVQGGAATGHYELFLDYAGNGAIPEIGQSVILIDVDERRGAANDYTISVDRLPIGSERIAYAVQRVTENGDLQFSAGLNPAIGGLIGNVTLTQTLIGSIVNRPTSPFVTGLAYEDPQKPCGVGAWGRATGGTATTTGASDTGINRLESTISTSYYGMQVGSDLACFDNRYGGWNMAFGVLAGVNQGDTTQPVYVTDPLNPDRLTSFVSSVNKTEFTQAYGGVYATATRDRFQADLQIRAERTDFTIRNNPVGNSKGLGLSEQDFSSTSRTISGSVGYSLDVPNMEGWSVVPTAGFAWSSIKTDSIKFDPLEEGIDEYLHFEDSNRTIGFLGATVAKTFVQPSSNSAVYAFATGTVYHDFADPTVSVFERVGDNSLKPQRLESDNLGTYGEVSFGANYIKVLSEGARARQFSTSARIDARFGDGLESVGVTGQVRWQF</sequence>
<dbReference type="SUPFAM" id="SSF51126">
    <property type="entry name" value="Pectin lyase-like"/>
    <property type="match status" value="1"/>
</dbReference>
<proteinExistence type="predicted"/>
<dbReference type="InterPro" id="IPR036709">
    <property type="entry name" value="Autotransporte_beta_dom_sf"/>
</dbReference>
<keyword evidence="3" id="KW-1185">Reference proteome</keyword>
<dbReference type="Gene3D" id="2.160.20.20">
    <property type="match status" value="1"/>
</dbReference>
<evidence type="ECO:0000313" key="2">
    <source>
        <dbReference type="EMBL" id="MBK4214962.1"/>
    </source>
</evidence>
<reference evidence="2" key="1">
    <citation type="submission" date="2021-01" db="EMBL/GenBank/DDBJ databases">
        <title>Paracoccus amoyensis sp. nov., isolated from the surface seawater along the coast of Xiamen Island, China.</title>
        <authorList>
            <person name="Lyu L."/>
        </authorList>
    </citation>
    <scope>NUCLEOTIDE SEQUENCE</scope>
    <source>
        <strain evidence="2">MJ17</strain>
    </source>
</reference>
<protein>
    <recommendedName>
        <fullName evidence="1">Autotransporter domain-containing protein</fullName>
    </recommendedName>
</protein>
<accession>A0A934SBN4</accession>
<evidence type="ECO:0000259" key="1">
    <source>
        <dbReference type="PROSITE" id="PS51208"/>
    </source>
</evidence>
<organism evidence="2 3">
    <name type="scientific">Paracoccus caeni</name>
    <dbReference type="NCBI Taxonomy" id="657651"/>
    <lineage>
        <taxon>Bacteria</taxon>
        <taxon>Pseudomonadati</taxon>
        <taxon>Pseudomonadota</taxon>
        <taxon>Alphaproteobacteria</taxon>
        <taxon>Rhodobacterales</taxon>
        <taxon>Paracoccaceae</taxon>
        <taxon>Paracoccus</taxon>
    </lineage>
</organism>
<name>A0A934SBN4_9RHOB</name>
<dbReference type="SMART" id="SM00869">
    <property type="entry name" value="Autotransporter"/>
    <property type="match status" value="1"/>
</dbReference>
<dbReference type="PROSITE" id="PS51208">
    <property type="entry name" value="AUTOTRANSPORTER"/>
    <property type="match status" value="1"/>
</dbReference>
<comment type="caution">
    <text evidence="2">The sequence shown here is derived from an EMBL/GenBank/DDBJ whole genome shotgun (WGS) entry which is preliminary data.</text>
</comment>
<dbReference type="Proteomes" id="UP000640485">
    <property type="component" value="Unassembled WGS sequence"/>
</dbReference>
<gene>
    <name evidence="2" type="ORF">JJJ17_03370</name>
</gene>
<dbReference type="SUPFAM" id="SSF103515">
    <property type="entry name" value="Autotransporter"/>
    <property type="match status" value="1"/>
</dbReference>
<dbReference type="InterPro" id="IPR011050">
    <property type="entry name" value="Pectin_lyase_fold/virulence"/>
</dbReference>
<dbReference type="InterPro" id="IPR012332">
    <property type="entry name" value="Autotransporter_pectin_lyase_C"/>
</dbReference>
<dbReference type="InterPro" id="IPR005546">
    <property type="entry name" value="Autotransporte_beta"/>
</dbReference>
<evidence type="ECO:0000313" key="3">
    <source>
        <dbReference type="Proteomes" id="UP000640485"/>
    </source>
</evidence>